<feature type="domain" description="DUF218" evidence="1">
    <location>
        <begin position="70"/>
        <end position="189"/>
    </location>
</feature>
<dbReference type="AlphaFoldDB" id="A0A8J3J202"/>
<dbReference type="Proteomes" id="UP000612808">
    <property type="component" value="Unassembled WGS sequence"/>
</dbReference>
<dbReference type="Pfam" id="PF02698">
    <property type="entry name" value="DUF218"/>
    <property type="match status" value="1"/>
</dbReference>
<comment type="caution">
    <text evidence="2">The sequence shown here is derived from an EMBL/GenBank/DDBJ whole genome shotgun (WGS) entry which is preliminary data.</text>
</comment>
<dbReference type="GO" id="GO:0005886">
    <property type="term" value="C:plasma membrane"/>
    <property type="evidence" value="ECO:0007669"/>
    <property type="project" value="TreeGrafter"/>
</dbReference>
<evidence type="ECO:0000313" key="2">
    <source>
        <dbReference type="EMBL" id="GID14291.1"/>
    </source>
</evidence>
<accession>A0A8J3J202</accession>
<dbReference type="InterPro" id="IPR003848">
    <property type="entry name" value="DUF218"/>
</dbReference>
<gene>
    <name evidence="2" type="ORF">Aru02nite_51800</name>
</gene>
<evidence type="ECO:0000313" key="3">
    <source>
        <dbReference type="Proteomes" id="UP000612808"/>
    </source>
</evidence>
<name>A0A8J3J202_9ACTN</name>
<protein>
    <submittedName>
        <fullName evidence="2">Membrane protein</fullName>
    </submittedName>
</protein>
<organism evidence="2 3">
    <name type="scientific">Actinocatenispora rupis</name>
    <dbReference type="NCBI Taxonomy" id="519421"/>
    <lineage>
        <taxon>Bacteria</taxon>
        <taxon>Bacillati</taxon>
        <taxon>Actinomycetota</taxon>
        <taxon>Actinomycetes</taxon>
        <taxon>Micromonosporales</taxon>
        <taxon>Micromonosporaceae</taxon>
        <taxon>Actinocatenispora</taxon>
    </lineage>
</organism>
<dbReference type="InterPro" id="IPR051599">
    <property type="entry name" value="Cell_Envelope_Assoc"/>
</dbReference>
<dbReference type="PANTHER" id="PTHR30336:SF6">
    <property type="entry name" value="INTEGRAL MEMBRANE PROTEIN"/>
    <property type="match status" value="1"/>
</dbReference>
<proteinExistence type="predicted"/>
<reference evidence="2" key="1">
    <citation type="submission" date="2021-01" db="EMBL/GenBank/DDBJ databases">
        <title>Whole genome shotgun sequence of Actinocatenispora rupis NBRC 107355.</title>
        <authorList>
            <person name="Komaki H."/>
            <person name="Tamura T."/>
        </authorList>
    </citation>
    <scope>NUCLEOTIDE SEQUENCE</scope>
    <source>
        <strain evidence="2">NBRC 107355</strain>
    </source>
</reference>
<sequence length="240" mass="26248">MSLLRSRLSGALDRLPAPVRRWVRPRRLVAVCGAGVLACTVVVGGSVAAVRTTSHGHLYYSAESAPSAPVAVVFGAEIYPDGRPSPFVVGRLTIALDLYRAGKVRAVLVTGDHGRWTYDEPDTMRAWLVAHGVPRSKVVPDYAGFDTYQSCARARRIFGVRRALLVSQDFHIPRAVSLCRSVGIDADGVGDTSMHQTDVYPRNWSRDQLADVKAVYDMAVRPDPQYLGRHEPGVERAVRG</sequence>
<dbReference type="PANTHER" id="PTHR30336">
    <property type="entry name" value="INNER MEMBRANE PROTEIN, PROBABLE PERMEASE"/>
    <property type="match status" value="1"/>
</dbReference>
<dbReference type="EMBL" id="BOMB01000030">
    <property type="protein sequence ID" value="GID14291.1"/>
    <property type="molecule type" value="Genomic_DNA"/>
</dbReference>
<evidence type="ECO:0000259" key="1">
    <source>
        <dbReference type="Pfam" id="PF02698"/>
    </source>
</evidence>
<keyword evidence="3" id="KW-1185">Reference proteome</keyword>
<dbReference type="CDD" id="cd06259">
    <property type="entry name" value="YdcF-like"/>
    <property type="match status" value="1"/>
</dbReference>